<dbReference type="InterPro" id="IPR016142">
    <property type="entry name" value="Citrate_synth-like_lrg_a-sub"/>
</dbReference>
<dbReference type="NCBIfam" id="NF009005">
    <property type="entry name" value="PRK12350.1"/>
    <property type="match status" value="1"/>
</dbReference>
<evidence type="ECO:0000256" key="7">
    <source>
        <dbReference type="SAM" id="MobiDB-lite"/>
    </source>
</evidence>
<dbReference type="PANTHER" id="PTHR11739:SF23">
    <property type="entry name" value="CITRATE SYNTHASE 2-RELATED"/>
    <property type="match status" value="1"/>
</dbReference>
<dbReference type="InterPro" id="IPR002020">
    <property type="entry name" value="Citrate_synthase"/>
</dbReference>
<keyword evidence="4 6" id="KW-0808">Transferase</keyword>
<dbReference type="InterPro" id="IPR036969">
    <property type="entry name" value="Citrate_synthase_sf"/>
</dbReference>
<dbReference type="EC" id="2.3.3.16" evidence="3"/>
<evidence type="ECO:0000313" key="9">
    <source>
        <dbReference type="Proteomes" id="UP000184501"/>
    </source>
</evidence>
<dbReference type="Gene3D" id="1.10.230.10">
    <property type="entry name" value="Cytochrome P450-Terp, domain 2"/>
    <property type="match status" value="1"/>
</dbReference>
<dbReference type="OrthoDB" id="9800864at2"/>
<name>A0A1M5PI31_STRHI</name>
<evidence type="ECO:0000256" key="1">
    <source>
        <dbReference type="ARBA" id="ARBA00004751"/>
    </source>
</evidence>
<dbReference type="PROSITE" id="PS00480">
    <property type="entry name" value="CITRATE_SYNTHASE"/>
    <property type="match status" value="1"/>
</dbReference>
<dbReference type="SUPFAM" id="SSF48256">
    <property type="entry name" value="Citrate synthase"/>
    <property type="match status" value="1"/>
</dbReference>
<dbReference type="GO" id="GO:0005975">
    <property type="term" value="P:carbohydrate metabolic process"/>
    <property type="evidence" value="ECO:0007669"/>
    <property type="project" value="TreeGrafter"/>
</dbReference>
<evidence type="ECO:0000256" key="2">
    <source>
        <dbReference type="ARBA" id="ARBA00010566"/>
    </source>
</evidence>
<proteinExistence type="inferred from homology"/>
<dbReference type="InterPro" id="IPR016143">
    <property type="entry name" value="Citrate_synth-like_sm_a-sub"/>
</dbReference>
<dbReference type="GO" id="GO:0006099">
    <property type="term" value="P:tricarboxylic acid cycle"/>
    <property type="evidence" value="ECO:0007669"/>
    <property type="project" value="UniProtKB-UniPathway"/>
</dbReference>
<dbReference type="GO" id="GO:0005829">
    <property type="term" value="C:cytosol"/>
    <property type="evidence" value="ECO:0007669"/>
    <property type="project" value="TreeGrafter"/>
</dbReference>
<dbReference type="FunFam" id="1.10.230.10:FF:000006">
    <property type="entry name" value="Citrate synthase 2"/>
    <property type="match status" value="1"/>
</dbReference>
<reference evidence="8 9" key="1">
    <citation type="submission" date="2016-11" db="EMBL/GenBank/DDBJ databases">
        <authorList>
            <person name="Jaros S."/>
            <person name="Januszkiewicz K."/>
            <person name="Wedrychowicz H."/>
        </authorList>
    </citation>
    <scope>NUCLEOTIDE SEQUENCE [LARGE SCALE GENOMIC DNA]</scope>
    <source>
        <strain evidence="8 9">DSM 44523</strain>
    </source>
</reference>
<dbReference type="STRING" id="2017.SAMN05444320_11873"/>
<keyword evidence="9" id="KW-1185">Reference proteome</keyword>
<dbReference type="Proteomes" id="UP000184501">
    <property type="component" value="Unassembled WGS sequence"/>
</dbReference>
<sequence length="382" mass="41873">MRGDQVAYDTVQQDEQSFRPGLEGVVAFRTEIAEPDRDGGALRYRGVDIEDLAGKVTFGNVWALLVDGRFGPGLPPAEPFPIPVHTGDVRVDVQAALAMLAPIWGYQPLLDISDDEAREQLARAAVMALSYVAQSARGIGRAAVPQQRIDECRTITERFMTRWRGEPDPRHVRAIDAYWVSAAEHGMNASTFTARVIASTGADVAASLSGAIGAMSGPLHGGAPARVLPMIEEVERVGDARKVVRDILDGGRRLMGFGHRVYRAEDPRARVLRRTCQELGAGRYEVAAALEQAALAELRERRPDRAIETNVEFWAAVILDFAEVPPHMMPAMFTCARTAGWCAHILEQKRTGRLVRPSAHYVGPGPRRPEDVEGWDTITHTA</sequence>
<dbReference type="FunFam" id="1.10.580.10:FF:000007">
    <property type="entry name" value="Citrate synthase 2"/>
    <property type="match status" value="1"/>
</dbReference>
<comment type="pathway">
    <text evidence="1">Carbohydrate metabolism; tricarboxylic acid cycle; isocitrate from oxaloacetate: step 1/2.</text>
</comment>
<evidence type="ECO:0000256" key="3">
    <source>
        <dbReference type="ARBA" id="ARBA00012972"/>
    </source>
</evidence>
<dbReference type="AlphaFoldDB" id="A0A1M5PI31"/>
<dbReference type="GO" id="GO:0036440">
    <property type="term" value="F:citrate synthase activity"/>
    <property type="evidence" value="ECO:0007669"/>
    <property type="project" value="UniProtKB-EC"/>
</dbReference>
<gene>
    <name evidence="8" type="ORF">SAMN05444320_11873</name>
</gene>
<evidence type="ECO:0000256" key="4">
    <source>
        <dbReference type="ARBA" id="ARBA00022679"/>
    </source>
</evidence>
<dbReference type="PRINTS" id="PR00143">
    <property type="entry name" value="CITRTSNTHASE"/>
</dbReference>
<organism evidence="8 9">
    <name type="scientific">Streptoalloteichus hindustanus</name>
    <dbReference type="NCBI Taxonomy" id="2017"/>
    <lineage>
        <taxon>Bacteria</taxon>
        <taxon>Bacillati</taxon>
        <taxon>Actinomycetota</taxon>
        <taxon>Actinomycetes</taxon>
        <taxon>Pseudonocardiales</taxon>
        <taxon>Pseudonocardiaceae</taxon>
        <taxon>Streptoalloteichus</taxon>
    </lineage>
</organism>
<feature type="region of interest" description="Disordered" evidence="7">
    <location>
        <begin position="360"/>
        <end position="382"/>
    </location>
</feature>
<comment type="similarity">
    <text evidence="2 6">Belongs to the citrate synthase family.</text>
</comment>
<accession>A0A1M5PI31</accession>
<dbReference type="Pfam" id="PF00285">
    <property type="entry name" value="Citrate_synt"/>
    <property type="match status" value="1"/>
</dbReference>
<dbReference type="RefSeq" id="WP_073489915.1">
    <property type="nucleotide sequence ID" value="NZ_FQVN01000018.1"/>
</dbReference>
<protein>
    <recommendedName>
        <fullName evidence="5">Putative citrate synthase 2</fullName>
        <ecNumber evidence="3">2.3.3.16</ecNumber>
    </recommendedName>
</protein>
<evidence type="ECO:0000313" key="8">
    <source>
        <dbReference type="EMBL" id="SHH01456.1"/>
    </source>
</evidence>
<dbReference type="PANTHER" id="PTHR11739">
    <property type="entry name" value="CITRATE SYNTHASE"/>
    <property type="match status" value="1"/>
</dbReference>
<dbReference type="Gene3D" id="1.10.580.10">
    <property type="entry name" value="Citrate Synthase, domain 1"/>
    <property type="match status" value="2"/>
</dbReference>
<evidence type="ECO:0000256" key="5">
    <source>
        <dbReference type="ARBA" id="ARBA00069716"/>
    </source>
</evidence>
<dbReference type="InterPro" id="IPR019810">
    <property type="entry name" value="Citrate_synthase_AS"/>
</dbReference>
<evidence type="ECO:0000256" key="6">
    <source>
        <dbReference type="RuleBase" id="RU003406"/>
    </source>
</evidence>
<dbReference type="EMBL" id="FQVN01000018">
    <property type="protein sequence ID" value="SHH01456.1"/>
    <property type="molecule type" value="Genomic_DNA"/>
</dbReference>
<dbReference type="UniPathway" id="UPA00223"/>